<feature type="binding site" evidence="12">
    <location>
        <position position="274"/>
    </location>
    <ligand>
        <name>[2Fe-2S] cluster</name>
        <dbReference type="ChEBI" id="CHEBI:190135"/>
    </ligand>
</feature>
<dbReference type="Gene3D" id="2.10.240.10">
    <property type="entry name" value="Dihydroorotate dehydrogenase, electron transfer subunit"/>
    <property type="match status" value="1"/>
</dbReference>
<dbReference type="GO" id="GO:0050660">
    <property type="term" value="F:flavin adenine dinucleotide binding"/>
    <property type="evidence" value="ECO:0007669"/>
    <property type="project" value="InterPro"/>
</dbReference>
<dbReference type="PANTHER" id="PTHR43513:SF3">
    <property type="entry name" value="DIHYDROOROTATE DEHYDROGENASE B (NAD(+)), ELECTRON TRANSFER SUBUNIT-RELATED"/>
    <property type="match status" value="1"/>
</dbReference>
<dbReference type="GO" id="GO:0016491">
    <property type="term" value="F:oxidoreductase activity"/>
    <property type="evidence" value="ECO:0007669"/>
    <property type="project" value="InterPro"/>
</dbReference>
<feature type="binding site" evidence="12">
    <location>
        <position position="250"/>
    </location>
    <ligand>
        <name>[2Fe-2S] cluster</name>
        <dbReference type="ChEBI" id="CHEBI:190135"/>
    </ligand>
</feature>
<evidence type="ECO:0000256" key="6">
    <source>
        <dbReference type="ARBA" id="ARBA00022827"/>
    </source>
</evidence>
<dbReference type="PIRSF" id="PIRSF006816">
    <property type="entry name" value="Cyc3_hyd_g"/>
    <property type="match status" value="1"/>
</dbReference>
<dbReference type="SUPFAM" id="SSF52343">
    <property type="entry name" value="Ferredoxin reductase-like, C-terminal NADP-linked domain"/>
    <property type="match status" value="1"/>
</dbReference>
<dbReference type="InterPro" id="IPR008333">
    <property type="entry name" value="Cbr1-like_FAD-bd_dom"/>
</dbReference>
<comment type="cofactor">
    <cofactor evidence="11">
        <name>FAD</name>
        <dbReference type="ChEBI" id="CHEBI:57692"/>
    </cofactor>
    <text evidence="11">Binds 1 FAD per subunit.</text>
</comment>
<dbReference type="Pfam" id="PF10418">
    <property type="entry name" value="DHODB_Fe-S_bind"/>
    <property type="match status" value="1"/>
</dbReference>
<evidence type="ECO:0000256" key="1">
    <source>
        <dbReference type="ARBA" id="ARBA00006422"/>
    </source>
</evidence>
<dbReference type="CDD" id="cd06218">
    <property type="entry name" value="DHOD_e_trans"/>
    <property type="match status" value="1"/>
</dbReference>
<evidence type="ECO:0000256" key="2">
    <source>
        <dbReference type="ARBA" id="ARBA00022448"/>
    </source>
</evidence>
<feature type="binding site" evidence="11">
    <location>
        <begin position="79"/>
        <end position="80"/>
    </location>
    <ligand>
        <name>FAD</name>
        <dbReference type="ChEBI" id="CHEBI:57692"/>
    </ligand>
</feature>
<dbReference type="SUPFAM" id="SSF63380">
    <property type="entry name" value="Riboflavin synthase domain-like"/>
    <property type="match status" value="1"/>
</dbReference>
<dbReference type="EMBL" id="RJVI01000001">
    <property type="protein sequence ID" value="ROR34512.1"/>
    <property type="molecule type" value="Genomic_DNA"/>
</dbReference>
<dbReference type="InterPro" id="IPR050353">
    <property type="entry name" value="PyrK_electron_transfer"/>
</dbReference>
<evidence type="ECO:0000259" key="13">
    <source>
        <dbReference type="PROSITE" id="PS51384"/>
    </source>
</evidence>
<dbReference type="Gene3D" id="2.40.30.10">
    <property type="entry name" value="Translation factors"/>
    <property type="match status" value="1"/>
</dbReference>
<dbReference type="Gene3D" id="3.40.50.80">
    <property type="entry name" value="Nucleotide-binding domain of ferredoxin-NADP reductase (FNR) module"/>
    <property type="match status" value="1"/>
</dbReference>
<dbReference type="InterPro" id="IPR037117">
    <property type="entry name" value="Dihydroorotate_DH_ele_sf"/>
</dbReference>
<dbReference type="OrthoDB" id="9796486at2"/>
<dbReference type="InterPro" id="IPR012165">
    <property type="entry name" value="Cyt_c3_hydrogenase_gsu"/>
</dbReference>
<gene>
    <name evidence="14" type="ORF">EDC57_0410</name>
</gene>
<comment type="cofactor">
    <cofactor evidence="12">
        <name>[2Fe-2S] cluster</name>
        <dbReference type="ChEBI" id="CHEBI:190135"/>
    </cofactor>
    <text evidence="12">Binds 1 [2Fe-2S] cluster per subunit.</text>
</comment>
<evidence type="ECO:0000256" key="5">
    <source>
        <dbReference type="ARBA" id="ARBA00022723"/>
    </source>
</evidence>
<organism evidence="14 15">
    <name type="scientific">Inmirania thermothiophila</name>
    <dbReference type="NCBI Taxonomy" id="1750597"/>
    <lineage>
        <taxon>Bacteria</taxon>
        <taxon>Pseudomonadati</taxon>
        <taxon>Pseudomonadota</taxon>
        <taxon>Gammaproteobacteria</taxon>
        <taxon>Chromatiales</taxon>
        <taxon>Ectothiorhodospiraceae</taxon>
        <taxon>Inmirania</taxon>
    </lineage>
</organism>
<evidence type="ECO:0000256" key="12">
    <source>
        <dbReference type="PIRSR" id="PIRSR006816-2"/>
    </source>
</evidence>
<dbReference type="AlphaFoldDB" id="A0A3N1YA61"/>
<comment type="caution">
    <text evidence="14">The sequence shown here is derived from an EMBL/GenBank/DDBJ whole genome shotgun (WGS) entry which is preliminary data.</text>
</comment>
<keyword evidence="8 12" id="KW-0408">Iron</keyword>
<proteinExistence type="inferred from homology"/>
<keyword evidence="6 11" id="KW-0274">FAD</keyword>
<dbReference type="PRINTS" id="PR00406">
    <property type="entry name" value="CYTB5RDTASE"/>
</dbReference>
<evidence type="ECO:0000256" key="10">
    <source>
        <dbReference type="ARBA" id="ARBA00034078"/>
    </source>
</evidence>
<comment type="similarity">
    <text evidence="1">Belongs to the PyrK family.</text>
</comment>
<dbReference type="GO" id="GO:0051537">
    <property type="term" value="F:2 iron, 2 sulfur cluster binding"/>
    <property type="evidence" value="ECO:0007669"/>
    <property type="project" value="UniProtKB-KW"/>
</dbReference>
<evidence type="ECO:0000256" key="4">
    <source>
        <dbReference type="ARBA" id="ARBA00022714"/>
    </source>
</evidence>
<dbReference type="InterPro" id="IPR017938">
    <property type="entry name" value="Riboflavin_synthase-like_b-brl"/>
</dbReference>
<protein>
    <submittedName>
        <fullName evidence="14">Dihydroorotate oxidase B electron transfer subunit</fullName>
    </submittedName>
</protein>
<dbReference type="RefSeq" id="WP_123399753.1">
    <property type="nucleotide sequence ID" value="NZ_RJVI01000001.1"/>
</dbReference>
<dbReference type="Proteomes" id="UP000276634">
    <property type="component" value="Unassembled WGS sequence"/>
</dbReference>
<dbReference type="Pfam" id="PF00970">
    <property type="entry name" value="FAD_binding_6"/>
    <property type="match status" value="1"/>
</dbReference>
<reference evidence="14 15" key="1">
    <citation type="submission" date="2018-11" db="EMBL/GenBank/DDBJ databases">
        <title>Genomic Encyclopedia of Type Strains, Phase IV (KMG-IV): sequencing the most valuable type-strain genomes for metagenomic binning, comparative biology and taxonomic classification.</title>
        <authorList>
            <person name="Goeker M."/>
        </authorList>
    </citation>
    <scope>NUCLEOTIDE SEQUENCE [LARGE SCALE GENOMIC DNA]</scope>
    <source>
        <strain evidence="14 15">DSM 100275</strain>
    </source>
</reference>
<dbReference type="InterPro" id="IPR039261">
    <property type="entry name" value="FNR_nucleotide-bd"/>
</dbReference>
<dbReference type="PANTHER" id="PTHR43513">
    <property type="entry name" value="DIHYDROOROTATE DEHYDROGENASE B (NAD(+)), ELECTRON TRANSFER SUBUNIT"/>
    <property type="match status" value="1"/>
</dbReference>
<keyword evidence="5 12" id="KW-0479">Metal-binding</keyword>
<evidence type="ECO:0000256" key="7">
    <source>
        <dbReference type="ARBA" id="ARBA00022982"/>
    </source>
</evidence>
<keyword evidence="7" id="KW-0249">Electron transport</keyword>
<evidence type="ECO:0000313" key="14">
    <source>
        <dbReference type="EMBL" id="ROR34512.1"/>
    </source>
</evidence>
<feature type="binding site" evidence="12">
    <location>
        <position position="255"/>
    </location>
    <ligand>
        <name>[2Fe-2S] cluster</name>
        <dbReference type="ChEBI" id="CHEBI:190135"/>
    </ligand>
</feature>
<keyword evidence="2" id="KW-0813">Transport</keyword>
<dbReference type="PROSITE" id="PS51384">
    <property type="entry name" value="FAD_FR"/>
    <property type="match status" value="1"/>
</dbReference>
<dbReference type="InterPro" id="IPR017927">
    <property type="entry name" value="FAD-bd_FR_type"/>
</dbReference>
<keyword evidence="9 12" id="KW-0411">Iron-sulfur</keyword>
<evidence type="ECO:0000256" key="11">
    <source>
        <dbReference type="PIRSR" id="PIRSR006816-1"/>
    </source>
</evidence>
<keyword evidence="3 11" id="KW-0285">Flavoprotein</keyword>
<name>A0A3N1YA61_9GAMM</name>
<keyword evidence="4 12" id="KW-0001">2Fe-2S</keyword>
<feature type="binding site" evidence="12">
    <location>
        <position position="258"/>
    </location>
    <ligand>
        <name>[2Fe-2S] cluster</name>
        <dbReference type="ChEBI" id="CHEBI:190135"/>
    </ligand>
</feature>
<keyword evidence="15" id="KW-1185">Reference proteome</keyword>
<dbReference type="InterPro" id="IPR019480">
    <property type="entry name" value="Dihydroorotate_DH_Fe-S-bd"/>
</dbReference>
<sequence>MSTAAIHVEDARILAAEALPADQHLLRLEAPRIAAGAEPGQFVHVRCDEALPMRRPLSILRADRLRGTVELLFKVVGRGTRLLARRRQGETLNLLGPIGRPFRPVAGRPRALLLGGGVGIPPMIFLAERMAAARSHRPLLLAGSEVPFPFPPRPSQMLIEGIPTGVIATFGWLEDRGVPCRLASNAGLPGCFQGHVTGLAERWLEALAPQALAEVAVYACGPPAMLAATAALARRLGLPCQVSLEEHMACGVGGCAGCTVPVRTPSGPAMRRVCVDGPVFDAADVLWAGTP</sequence>
<evidence type="ECO:0000256" key="8">
    <source>
        <dbReference type="ARBA" id="ARBA00023004"/>
    </source>
</evidence>
<comment type="cofactor">
    <cofactor evidence="10">
        <name>[2Fe-2S] cluster</name>
        <dbReference type="ChEBI" id="CHEBI:190135"/>
    </cofactor>
</comment>
<feature type="binding site" evidence="11">
    <location>
        <begin position="55"/>
        <end position="58"/>
    </location>
    <ligand>
        <name>FAD</name>
        <dbReference type="ChEBI" id="CHEBI:57692"/>
    </ligand>
</feature>
<evidence type="ECO:0000256" key="3">
    <source>
        <dbReference type="ARBA" id="ARBA00022630"/>
    </source>
</evidence>
<evidence type="ECO:0000256" key="9">
    <source>
        <dbReference type="ARBA" id="ARBA00023014"/>
    </source>
</evidence>
<dbReference type="GO" id="GO:0046872">
    <property type="term" value="F:metal ion binding"/>
    <property type="evidence" value="ECO:0007669"/>
    <property type="project" value="UniProtKB-KW"/>
</dbReference>
<accession>A0A3N1YA61</accession>
<dbReference type="GO" id="GO:0006221">
    <property type="term" value="P:pyrimidine nucleotide biosynthetic process"/>
    <property type="evidence" value="ECO:0007669"/>
    <property type="project" value="InterPro"/>
</dbReference>
<feature type="domain" description="FAD-binding FR-type" evidence="13">
    <location>
        <begin position="6"/>
        <end position="104"/>
    </location>
</feature>
<evidence type="ECO:0000313" key="15">
    <source>
        <dbReference type="Proteomes" id="UP000276634"/>
    </source>
</evidence>